<dbReference type="PANTHER" id="PTHR34989">
    <property type="entry name" value="PROTEIN HDED"/>
    <property type="match status" value="1"/>
</dbReference>
<evidence type="ECO:0000313" key="3">
    <source>
        <dbReference type="Proteomes" id="UP000077317"/>
    </source>
</evidence>
<reference evidence="2 3" key="1">
    <citation type="journal article" date="2016" name="Int. J. Syst. Evol. Microbiol.">
        <title>Streptococcuspantholopis sp. nov., isolated from faeces of the Tibetan antelope (Pantholops hodgsonii).</title>
        <authorList>
            <person name="Bai X."/>
            <person name="Xiong Y."/>
            <person name="Lu S."/>
            <person name="Jin D."/>
            <person name="Lai X."/>
            <person name="Yang J."/>
            <person name="Niu L."/>
            <person name="Hu S."/>
            <person name="Meng X."/>
            <person name="Pu J."/>
            <person name="Ye C."/>
            <person name="Xu J."/>
        </authorList>
    </citation>
    <scope>NUCLEOTIDE SEQUENCE [LARGE SCALE GENOMIC DNA]</scope>
    <source>
        <strain evidence="2 3">TA 26</strain>
    </source>
</reference>
<evidence type="ECO:0008006" key="4">
    <source>
        <dbReference type="Google" id="ProtNLM"/>
    </source>
</evidence>
<evidence type="ECO:0000313" key="2">
    <source>
        <dbReference type="EMBL" id="AND79188.1"/>
    </source>
</evidence>
<feature type="transmembrane region" description="Helical" evidence="1">
    <location>
        <begin position="87"/>
        <end position="108"/>
    </location>
</feature>
<gene>
    <name evidence="2" type="ORF">A0O21_03670</name>
</gene>
<dbReference type="STRING" id="1811193.A0O21_03670"/>
<feature type="transmembrane region" description="Helical" evidence="1">
    <location>
        <begin position="120"/>
        <end position="139"/>
    </location>
</feature>
<dbReference type="KEGG" id="spat:A0O21_03670"/>
<dbReference type="Pfam" id="PF03729">
    <property type="entry name" value="DUF308"/>
    <property type="match status" value="2"/>
</dbReference>
<proteinExistence type="predicted"/>
<dbReference type="InterPro" id="IPR005325">
    <property type="entry name" value="DUF308_memb"/>
</dbReference>
<protein>
    <recommendedName>
        <fullName evidence="4">Acid-resistance membrane protein</fullName>
    </recommendedName>
</protein>
<keyword evidence="1" id="KW-0812">Transmembrane</keyword>
<keyword evidence="1" id="KW-1133">Transmembrane helix</keyword>
<dbReference type="GO" id="GO:0005886">
    <property type="term" value="C:plasma membrane"/>
    <property type="evidence" value="ECO:0007669"/>
    <property type="project" value="TreeGrafter"/>
</dbReference>
<dbReference type="RefSeq" id="WP_067061451.1">
    <property type="nucleotide sequence ID" value="NZ_CP014699.1"/>
</dbReference>
<feature type="transmembrane region" description="Helical" evidence="1">
    <location>
        <begin position="145"/>
        <end position="165"/>
    </location>
</feature>
<reference evidence="3" key="2">
    <citation type="submission" date="2016-03" db="EMBL/GenBank/DDBJ databases">
        <title>Streptococcus antelopensis sp. nov., isolated from the feces of the Tibetan antelope (Pantholops hodgsonii) in Hoh Xil National Nature Reserve, Qinghai, China.</title>
        <authorList>
            <person name="Bai X."/>
        </authorList>
    </citation>
    <scope>NUCLEOTIDE SEQUENCE [LARGE SCALE GENOMIC DNA]</scope>
    <source>
        <strain evidence="3">TA 26</strain>
    </source>
</reference>
<feature type="transmembrane region" description="Helical" evidence="1">
    <location>
        <begin position="62"/>
        <end position="81"/>
    </location>
</feature>
<dbReference type="PANTHER" id="PTHR34989:SF1">
    <property type="entry name" value="PROTEIN HDED"/>
    <property type="match status" value="1"/>
</dbReference>
<organism evidence="2 3">
    <name type="scientific">Streptococcus pantholopis</name>
    <dbReference type="NCBI Taxonomy" id="1811193"/>
    <lineage>
        <taxon>Bacteria</taxon>
        <taxon>Bacillati</taxon>
        <taxon>Bacillota</taxon>
        <taxon>Bacilli</taxon>
        <taxon>Lactobacillales</taxon>
        <taxon>Streptococcaceae</taxon>
        <taxon>Streptococcus</taxon>
    </lineage>
</organism>
<feature type="transmembrane region" description="Helical" evidence="1">
    <location>
        <begin position="31"/>
        <end position="50"/>
    </location>
</feature>
<keyword evidence="3" id="KW-1185">Reference proteome</keyword>
<evidence type="ECO:0000256" key="1">
    <source>
        <dbReference type="SAM" id="Phobius"/>
    </source>
</evidence>
<sequence>MKWFPLFAGILAILFGFYLFANPLVTVASLGWFLALIVFVSGVTNLLSYLSDSKNSRSFWELLQSILSIVFGLILLGSSAFSLSGAVITILAYWVLLSGIFRLTAGIQLRRAGALGGNRLLFSAVFTIVLGLILLGQPILTAALIGRFIAVLFMAIGIQAIYTFIQIH</sequence>
<keyword evidence="1" id="KW-0472">Membrane</keyword>
<accession>A0A172Q6U8</accession>
<name>A0A172Q6U8_9STRE</name>
<dbReference type="Proteomes" id="UP000077317">
    <property type="component" value="Chromosome"/>
</dbReference>
<dbReference type="EMBL" id="CP014699">
    <property type="protein sequence ID" value="AND79188.1"/>
    <property type="molecule type" value="Genomic_DNA"/>
</dbReference>
<dbReference type="OrthoDB" id="2236550at2"/>
<dbReference type="InterPro" id="IPR052712">
    <property type="entry name" value="Acid_resist_chaperone_HdeD"/>
</dbReference>
<dbReference type="AlphaFoldDB" id="A0A172Q6U8"/>